<dbReference type="RefSeq" id="WP_125671531.1">
    <property type="nucleotide sequence ID" value="NZ_RCOS01000096.1"/>
</dbReference>
<organism evidence="4 6">
    <name type="scientific">Candidatus Methanodesulfokora washburnensis</name>
    <dbReference type="NCBI Taxonomy" id="2478471"/>
    <lineage>
        <taxon>Archaea</taxon>
        <taxon>Thermoproteota</taxon>
        <taxon>Candidatus Korarchaeia</taxon>
        <taxon>Candidatus Korarchaeia incertae sedis</taxon>
        <taxon>Candidatus Methanodesulfokora</taxon>
    </lineage>
</organism>
<dbReference type="Pfam" id="PF03144">
    <property type="entry name" value="GTP_EFTU_D2"/>
    <property type="match status" value="1"/>
</dbReference>
<evidence type="ECO:0000256" key="1">
    <source>
        <dbReference type="ARBA" id="ARBA00022741"/>
    </source>
</evidence>
<dbReference type="CDD" id="cd04165">
    <property type="entry name" value="GTPBP1_like"/>
    <property type="match status" value="1"/>
</dbReference>
<dbReference type="CDD" id="cd03708">
    <property type="entry name" value="GTPBP_III"/>
    <property type="match status" value="1"/>
</dbReference>
<dbReference type="Proteomes" id="UP000277582">
    <property type="component" value="Unassembled WGS sequence"/>
</dbReference>
<dbReference type="Proteomes" id="UP000316217">
    <property type="component" value="Unassembled WGS sequence"/>
</dbReference>
<evidence type="ECO:0000313" key="4">
    <source>
        <dbReference type="EMBL" id="RSN74357.1"/>
    </source>
</evidence>
<dbReference type="AlphaFoldDB" id="A0A429GKP7"/>
<dbReference type="InterPro" id="IPR050055">
    <property type="entry name" value="EF-Tu_GTPase"/>
</dbReference>
<name>A0A429GKP7_9CREN</name>
<dbReference type="GO" id="GO:0005525">
    <property type="term" value="F:GTP binding"/>
    <property type="evidence" value="ECO:0007669"/>
    <property type="project" value="UniProtKB-KW"/>
</dbReference>
<keyword evidence="2" id="KW-0342">GTP-binding</keyword>
<dbReference type="EMBL" id="RXII01000014">
    <property type="protein sequence ID" value="RZN63433.1"/>
    <property type="molecule type" value="Genomic_DNA"/>
</dbReference>
<keyword evidence="4" id="KW-0251">Elongation factor</keyword>
<evidence type="ECO:0000313" key="7">
    <source>
        <dbReference type="Proteomes" id="UP000316217"/>
    </source>
</evidence>
<dbReference type="CDD" id="cd03694">
    <property type="entry name" value="GTPBP_II"/>
    <property type="match status" value="1"/>
</dbReference>
<keyword evidence="1" id="KW-0547">Nucleotide-binding</keyword>
<proteinExistence type="predicted"/>
<dbReference type="OrthoDB" id="30874at2157"/>
<sequence>MEREKEEGNIEYKLMVKPNSKERLEELATQLMYRINEGGGEAFYELGVSNDGQLLGLNEEEARQSFEAMDKICEMIGATYIVIRKERGKRGDVYELLVRRSRDVPPIMMNLVLLGNVDAGKSTLKGVLVTGKLDDGNGSAMSAVARYPHELRMRRSSSVSIHILGFDDKGNSVNDSIPYNEPEIYMKSSKLVNLIDLAGHFRYLKTTLRGVLGSLPDYALLVVGANAGIIGSFKEHLGIAIALGIPVVIVMTKIDATPREVAMKNLRDVIKILKLPGINRIPIIVRELNDAAVAARYMTHGKIVPIFLVSNVTGQGLSLLKSFLNMLPPRVAWKERAKKGFLCYIDQKYIIPGAGLVVAGLVEYGSVSEGDQVLLGPFDDGSFKTVRVRSIQVNRLPVSRAVAGEMAGFAITGVDQEDVRRGMVLLGSGREVRATWKFKAEIKVLHHPTTIRVGYEPVIHVHTIKQTSRLIKSSKEYMRTGDSGEVVFKFLHRPEYILKGDVFIFREGTTRGIGRVLELL</sequence>
<reference evidence="5 7" key="2">
    <citation type="journal article" date="2019" name="Nat. Microbiol.">
        <title>Wide diversity of methane and short-chain alkane metabolisms in uncultured archaea.</title>
        <authorList>
            <person name="Borrel G."/>
            <person name="Adam P.S."/>
            <person name="McKay L.J."/>
            <person name="Chen L.X."/>
            <person name="Sierra-Garcia I.N."/>
            <person name="Sieber C.M."/>
            <person name="Letourneur Q."/>
            <person name="Ghozlane A."/>
            <person name="Andersen G.L."/>
            <person name="Li W.J."/>
            <person name="Hallam S.J."/>
            <person name="Muyzer G."/>
            <person name="de Oliveira V.M."/>
            <person name="Inskeep W.P."/>
            <person name="Banfield J.F."/>
            <person name="Gribaldo S."/>
        </authorList>
    </citation>
    <scope>NUCLEOTIDE SEQUENCE [LARGE SCALE GENOMIC DNA]</scope>
    <source>
        <strain evidence="5">NM4</strain>
    </source>
</reference>
<feature type="domain" description="Tr-type G" evidence="3">
    <location>
        <begin position="106"/>
        <end position="332"/>
    </location>
</feature>
<dbReference type="PANTHER" id="PTHR43721:SF9">
    <property type="entry name" value="GTP-BINDING PROTEIN 1"/>
    <property type="match status" value="1"/>
</dbReference>
<dbReference type="InterPro" id="IPR027417">
    <property type="entry name" value="P-loop_NTPase"/>
</dbReference>
<dbReference type="InterPro" id="IPR009001">
    <property type="entry name" value="Transl_elong_EF1A/Init_IF2_C"/>
</dbReference>
<dbReference type="PROSITE" id="PS51722">
    <property type="entry name" value="G_TR_2"/>
    <property type="match status" value="1"/>
</dbReference>
<dbReference type="GO" id="GO:0003924">
    <property type="term" value="F:GTPase activity"/>
    <property type="evidence" value="ECO:0007669"/>
    <property type="project" value="InterPro"/>
</dbReference>
<evidence type="ECO:0000259" key="3">
    <source>
        <dbReference type="PROSITE" id="PS51722"/>
    </source>
</evidence>
<dbReference type="Gene3D" id="2.40.30.10">
    <property type="entry name" value="Translation factors"/>
    <property type="match status" value="2"/>
</dbReference>
<evidence type="ECO:0000313" key="6">
    <source>
        <dbReference type="Proteomes" id="UP000277582"/>
    </source>
</evidence>
<dbReference type="SUPFAM" id="SSF50465">
    <property type="entry name" value="EF-Tu/eEF-1alpha/eIF2-gamma C-terminal domain"/>
    <property type="match status" value="1"/>
</dbReference>
<dbReference type="InterPro" id="IPR009000">
    <property type="entry name" value="Transl_B-barrel_sf"/>
</dbReference>
<evidence type="ECO:0000256" key="2">
    <source>
        <dbReference type="ARBA" id="ARBA00023134"/>
    </source>
</evidence>
<dbReference type="SUPFAM" id="SSF50447">
    <property type="entry name" value="Translation proteins"/>
    <property type="match status" value="1"/>
</dbReference>
<accession>A0A429GKP7</accession>
<dbReference type="InterPro" id="IPR000795">
    <property type="entry name" value="T_Tr_GTP-bd_dom"/>
</dbReference>
<dbReference type="InterPro" id="IPR035531">
    <property type="entry name" value="GTPBP1-like"/>
</dbReference>
<evidence type="ECO:0000313" key="5">
    <source>
        <dbReference type="EMBL" id="RZN63433.1"/>
    </source>
</evidence>
<protein>
    <submittedName>
        <fullName evidence="4">Elongation factor 1-alpha</fullName>
    </submittedName>
</protein>
<dbReference type="PANTHER" id="PTHR43721">
    <property type="entry name" value="ELONGATION FACTOR TU-RELATED"/>
    <property type="match status" value="1"/>
</dbReference>
<gene>
    <name evidence="4" type="ORF">D6D85_08290</name>
    <name evidence="5" type="ORF">EF810_00870</name>
</gene>
<dbReference type="Pfam" id="PF00009">
    <property type="entry name" value="GTP_EFTU"/>
    <property type="match status" value="1"/>
</dbReference>
<dbReference type="Gene3D" id="3.40.50.300">
    <property type="entry name" value="P-loop containing nucleotide triphosphate hydrolases"/>
    <property type="match status" value="1"/>
</dbReference>
<dbReference type="InterPro" id="IPR004161">
    <property type="entry name" value="EFTu-like_2"/>
</dbReference>
<dbReference type="GO" id="GO:0003746">
    <property type="term" value="F:translation elongation factor activity"/>
    <property type="evidence" value="ECO:0007669"/>
    <property type="project" value="UniProtKB-KW"/>
</dbReference>
<dbReference type="SUPFAM" id="SSF52540">
    <property type="entry name" value="P-loop containing nucleoside triphosphate hydrolases"/>
    <property type="match status" value="1"/>
</dbReference>
<reference evidence="4 6" key="1">
    <citation type="submission" date="2018-10" db="EMBL/GenBank/DDBJ databases">
        <title>Co-occurring genomic capacity for anaerobic methane metabolism and dissimilatory sulfite reduction discovered in the Korarchaeota.</title>
        <authorList>
            <person name="Mckay L.J."/>
            <person name="Dlakic M."/>
            <person name="Fields M.W."/>
            <person name="Delmont T.O."/>
            <person name="Eren A.M."/>
            <person name="Jay Z.J."/>
            <person name="Klingelsmith K.B."/>
            <person name="Rusch D.B."/>
            <person name="Inskeep W.P."/>
        </authorList>
    </citation>
    <scope>NUCLEOTIDE SEQUENCE [LARGE SCALE GENOMIC DNA]</scope>
    <source>
        <strain evidence="4 6">MDKW</strain>
    </source>
</reference>
<comment type="caution">
    <text evidence="4">The sequence shown here is derived from an EMBL/GenBank/DDBJ whole genome shotgun (WGS) entry which is preliminary data.</text>
</comment>
<keyword evidence="4" id="KW-0648">Protein biosynthesis</keyword>
<keyword evidence="6" id="KW-1185">Reference proteome</keyword>
<dbReference type="EMBL" id="RCOS01000096">
    <property type="protein sequence ID" value="RSN74357.1"/>
    <property type="molecule type" value="Genomic_DNA"/>
</dbReference>